<reference evidence="10" key="1">
    <citation type="submission" date="2017-09" db="EMBL/GenBank/DDBJ databases">
        <authorList>
            <person name="Varghese N."/>
            <person name="Submissions S."/>
        </authorList>
    </citation>
    <scope>NUCLEOTIDE SEQUENCE [LARGE SCALE GENOMIC DNA]</scope>
    <source>
        <strain evidence="10">CGMCC 1.8913</strain>
    </source>
</reference>
<dbReference type="EMBL" id="OBEK01000003">
    <property type="protein sequence ID" value="SNZ14476.1"/>
    <property type="molecule type" value="Genomic_DNA"/>
</dbReference>
<evidence type="ECO:0000313" key="9">
    <source>
        <dbReference type="EMBL" id="SNZ14476.1"/>
    </source>
</evidence>
<evidence type="ECO:0000313" key="10">
    <source>
        <dbReference type="Proteomes" id="UP000219356"/>
    </source>
</evidence>
<feature type="compositionally biased region" description="Basic and acidic residues" evidence="6">
    <location>
        <begin position="294"/>
        <end position="307"/>
    </location>
</feature>
<dbReference type="Pfam" id="PF23750">
    <property type="entry name" value="RsgI_M"/>
    <property type="match status" value="1"/>
</dbReference>
<dbReference type="AlphaFoldDB" id="A0A285P2U0"/>
<gene>
    <name evidence="9" type="ORF">SAMN05421503_2413</name>
</gene>
<feature type="compositionally biased region" description="Basic and acidic residues" evidence="6">
    <location>
        <begin position="379"/>
        <end position="399"/>
    </location>
</feature>
<evidence type="ECO:0000259" key="8">
    <source>
        <dbReference type="PROSITE" id="PS51849"/>
    </source>
</evidence>
<evidence type="ECO:0000256" key="2">
    <source>
        <dbReference type="ARBA" id="ARBA00022475"/>
    </source>
</evidence>
<comment type="subcellular location">
    <subcellularLocation>
        <location evidence="1">Cell membrane</location>
        <topology evidence="1">Single-pass membrane protein</topology>
    </subcellularLocation>
</comment>
<accession>A0A285P2U0</accession>
<evidence type="ECO:0000256" key="1">
    <source>
        <dbReference type="ARBA" id="ARBA00004162"/>
    </source>
</evidence>
<keyword evidence="4 7" id="KW-1133">Transmembrane helix</keyword>
<keyword evidence="2" id="KW-1003">Cell membrane</keyword>
<evidence type="ECO:0000256" key="5">
    <source>
        <dbReference type="ARBA" id="ARBA00023136"/>
    </source>
</evidence>
<feature type="region of interest" description="Disordered" evidence="6">
    <location>
        <begin position="250"/>
        <end position="415"/>
    </location>
</feature>
<evidence type="ECO:0000256" key="3">
    <source>
        <dbReference type="ARBA" id="ARBA00022692"/>
    </source>
</evidence>
<evidence type="ECO:0000256" key="4">
    <source>
        <dbReference type="ARBA" id="ARBA00022989"/>
    </source>
</evidence>
<feature type="transmembrane region" description="Helical" evidence="7">
    <location>
        <begin position="61"/>
        <end position="82"/>
    </location>
</feature>
<feature type="compositionally biased region" description="Basic and acidic residues" evidence="6">
    <location>
        <begin position="250"/>
        <end position="262"/>
    </location>
</feature>
<dbReference type="Proteomes" id="UP000219356">
    <property type="component" value="Unassembled WGS sequence"/>
</dbReference>
<proteinExistence type="predicted"/>
<dbReference type="RefSeq" id="WP_097042448.1">
    <property type="nucleotide sequence ID" value="NZ_OBEK01000003.1"/>
</dbReference>
<organism evidence="9 10">
    <name type="scientific">Terribacillus aidingensis</name>
    <dbReference type="NCBI Taxonomy" id="586416"/>
    <lineage>
        <taxon>Bacteria</taxon>
        <taxon>Bacillati</taxon>
        <taxon>Bacillota</taxon>
        <taxon>Bacilli</taxon>
        <taxon>Bacillales</taxon>
        <taxon>Bacillaceae</taxon>
        <taxon>Terribacillus</taxon>
    </lineage>
</organism>
<feature type="domain" description="RsgI N-terminal anti-sigma" evidence="8">
    <location>
        <begin position="2"/>
        <end position="49"/>
    </location>
</feature>
<dbReference type="Pfam" id="PF12791">
    <property type="entry name" value="RsgI_N"/>
    <property type="match status" value="1"/>
</dbReference>
<keyword evidence="10" id="KW-1185">Reference proteome</keyword>
<protein>
    <submittedName>
        <fullName evidence="9">Anti-sigma factor N-terminus</fullName>
    </submittedName>
</protein>
<sequence>MKRGVVVKQSRRSTIVMTSEGTFLEISAKGKTEIGQEVEFAAEEMIRRTHIRQWTPSVKNLMRVAVLVLVFVLALFPMYSWYVGNKAYAYVSLDFNPSIELKVNNRMDVVSITGLNEEARTVIANLDDWQGEAVEDVAANILLKSSDLGLLADSESIIIGVNYIDTRQDDKKLTNILEGSVNKFNNSLHIASFQVPDKVREVAQNKQKSMNEIMAQSILEGTYLSTSVPPLTQSDSAIIKDFYKDDVKVDGKEQDKTSRKPIDSVNQKPAYVVKEESVKKEANTASNQNNTADEDVKQSAEKDKDRATVSVQKTDQDHDRMTVSNQKVKTAPQTSKPNGKSKDESKQQLQTPANRNPAKHQKGQDIKEHHSQGSAHASENAKEKVDRAQEQGNKYGHDKQKAKKHASSDTQKDDK</sequence>
<keyword evidence="3 7" id="KW-0812">Transmembrane</keyword>
<dbReference type="GO" id="GO:0005886">
    <property type="term" value="C:plasma membrane"/>
    <property type="evidence" value="ECO:0007669"/>
    <property type="project" value="UniProtKB-SubCell"/>
</dbReference>
<feature type="compositionally biased region" description="Basic and acidic residues" evidence="6">
    <location>
        <begin position="273"/>
        <end position="282"/>
    </location>
</feature>
<evidence type="ECO:0000256" key="6">
    <source>
        <dbReference type="SAM" id="MobiDB-lite"/>
    </source>
</evidence>
<dbReference type="InterPro" id="IPR055431">
    <property type="entry name" value="RsgI_M"/>
</dbReference>
<dbReference type="PROSITE" id="PS51849">
    <property type="entry name" value="RSGI_N"/>
    <property type="match status" value="1"/>
</dbReference>
<feature type="compositionally biased region" description="Polar residues" evidence="6">
    <location>
        <begin position="322"/>
        <end position="338"/>
    </location>
</feature>
<dbReference type="InterPro" id="IPR024449">
    <property type="entry name" value="Anti-sigma_RsgI_N"/>
</dbReference>
<evidence type="ECO:0000256" key="7">
    <source>
        <dbReference type="SAM" id="Phobius"/>
    </source>
</evidence>
<keyword evidence="5 7" id="KW-0472">Membrane</keyword>
<name>A0A285P2U0_9BACI</name>
<dbReference type="OrthoDB" id="9800626at2"/>
<feature type="compositionally biased region" description="Basic and acidic residues" evidence="6">
    <location>
        <begin position="406"/>
        <end position="415"/>
    </location>
</feature>
<feature type="compositionally biased region" description="Basic and acidic residues" evidence="6">
    <location>
        <begin position="362"/>
        <end position="371"/>
    </location>
</feature>